<feature type="compositionally biased region" description="Polar residues" evidence="1">
    <location>
        <begin position="688"/>
        <end position="703"/>
    </location>
</feature>
<feature type="region of interest" description="Disordered" evidence="1">
    <location>
        <begin position="734"/>
        <end position="775"/>
    </location>
</feature>
<evidence type="ECO:0000256" key="1">
    <source>
        <dbReference type="SAM" id="MobiDB-lite"/>
    </source>
</evidence>
<evidence type="ECO:0000313" key="2">
    <source>
        <dbReference type="EMBL" id="EMI56498.1"/>
    </source>
</evidence>
<gene>
    <name evidence="2" type="ORF">RSSM_02057</name>
</gene>
<dbReference type="EMBL" id="ANOH01000143">
    <property type="protein sequence ID" value="EMI56498.1"/>
    <property type="molecule type" value="Genomic_DNA"/>
</dbReference>
<dbReference type="Proteomes" id="UP000011885">
    <property type="component" value="Unassembled WGS sequence"/>
</dbReference>
<feature type="compositionally biased region" description="Low complexity" evidence="1">
    <location>
        <begin position="1085"/>
        <end position="1100"/>
    </location>
</feature>
<feature type="compositionally biased region" description="Polar residues" evidence="1">
    <location>
        <begin position="366"/>
        <end position="385"/>
    </location>
</feature>
<keyword evidence="3" id="KW-1185">Reference proteome</keyword>
<protein>
    <submittedName>
        <fullName evidence="2">Uncharacterized protein</fullName>
    </submittedName>
</protein>
<feature type="region of interest" description="Disordered" evidence="1">
    <location>
        <begin position="365"/>
        <end position="385"/>
    </location>
</feature>
<feature type="compositionally biased region" description="Pro residues" evidence="1">
    <location>
        <begin position="49"/>
        <end position="63"/>
    </location>
</feature>
<name>M5UKE8_9BACT</name>
<feature type="region of interest" description="Disordered" evidence="1">
    <location>
        <begin position="44"/>
        <end position="64"/>
    </location>
</feature>
<comment type="caution">
    <text evidence="2">The sequence shown here is derived from an EMBL/GenBank/DDBJ whole genome shotgun (WGS) entry which is preliminary data.</text>
</comment>
<dbReference type="Gene3D" id="2.60.120.260">
    <property type="entry name" value="Galactose-binding domain-like"/>
    <property type="match status" value="1"/>
</dbReference>
<feature type="region of interest" description="Disordered" evidence="1">
    <location>
        <begin position="688"/>
        <end position="718"/>
    </location>
</feature>
<proteinExistence type="predicted"/>
<evidence type="ECO:0000313" key="3">
    <source>
        <dbReference type="Proteomes" id="UP000011885"/>
    </source>
</evidence>
<feature type="compositionally biased region" description="Polar residues" evidence="1">
    <location>
        <begin position="1062"/>
        <end position="1076"/>
    </location>
</feature>
<organism evidence="2 3">
    <name type="scientific">Rhodopirellula sallentina SM41</name>
    <dbReference type="NCBI Taxonomy" id="1263870"/>
    <lineage>
        <taxon>Bacteria</taxon>
        <taxon>Pseudomonadati</taxon>
        <taxon>Planctomycetota</taxon>
        <taxon>Planctomycetia</taxon>
        <taxon>Pirellulales</taxon>
        <taxon>Pirellulaceae</taxon>
        <taxon>Rhodopirellula</taxon>
    </lineage>
</organism>
<sequence length="1115" mass="120604">MSDVVTVIDLLFPCLVFRRSICIVVTTGMLLLTHAVAPPAILRAEEESPPPPQTVPADDPQPPITLKTTLKTPGSGERLVDDVNVQPVLAYDTQSIHGVIECRRDDNTALPEDHWSGCSVVITSTSDRSAVERATLLRADAAIDDSQDTATKSDTPKSSEQIARWEFRLATPLSEGVYEIKLDTHASATSRWRGILSLDRGLLRERGDADDPTIAPESWPLIVLPSSKVTAADPATPHTASPIPPRGTLVRWSGFPEFDSASGAFAAEPLKARSSLTSRFTWGLSGGSQTGSTPAQQWGSIVNSIEQRLDTILASSADGIVLNAPNANSTSEEKLRNDLLTECVKAKANRLGLQIWEFAPMADSEASGTAPATSESTNATEQNKNVVTLRRIDQSTTPGSTTAAQELRVATLLRPSAQTIRGHFPPPMNAAADADLLWFGCRDSTSDLLTAEKQTDDAADSANLPNDLPLLKRDEAFAANCWLQDWARWVVRYAPPKNSKDANQPNTCQHGLLIDETLLNGEAIPDTGSVRGALELWANCWGEDTLWLTPNRSAEPRQSVNSLVHVRYARLSGHSVLVCINDAPWPMRVTFPIPETTQWEAISPAPIESARLSTPEQTTDGATVVIPALSASVACTPTKLSPTLRYTVRIDDARSRVALLTSQVTTIVENLGLLGELAGLTSPVRSPAQTMVASNQQRVTRGASTGAADRTSDTGSSSWASVLWSTDRWSVTRAISPSGPAKERTESKTVSAGVTAVDRLAAPRDESSPAPSQTNCRNLLANGGFEQPHELGIPGWMHAHHPSDAVTLDSLIFSEGQKAIRMSGKGTSGSASWLISREIARPIAGRLGISMSVRSEDPKDEITPDGKAKTALAQTEKAEIRVAIEGERNGHPIRRSQTIQIANDGKWQTGRLVLEWLDVDGARDQNLRVTIDNFSSSDVWIDDIVVTDYFASANERSELQSLAYLAVQGLQHADLKPAARLMKNYWAKDLLRIAKPTSVSMLDTDSEDNTTGKKRSRFPFDVPRPTPMWREDSVTTPAISAITPPPAKSRSGIAPTEPSAPISPSQNDTRSRTVPPQTRVKADNEQTSNSTNSSSESSETIAGRIRRWLPTPLRF</sequence>
<feature type="region of interest" description="Disordered" evidence="1">
    <location>
        <begin position="1001"/>
        <end position="1115"/>
    </location>
</feature>
<dbReference type="OrthoDB" id="271087at2"/>
<dbReference type="PATRIC" id="fig|1263870.3.peg.2196"/>
<reference evidence="2 3" key="1">
    <citation type="journal article" date="2013" name="Mar. Genomics">
        <title>Expression of sulfatases in Rhodopirellula baltica and the diversity of sulfatases in the genus Rhodopirellula.</title>
        <authorList>
            <person name="Wegner C.E."/>
            <person name="Richter-Heitmann T."/>
            <person name="Klindworth A."/>
            <person name="Klockow C."/>
            <person name="Richter M."/>
            <person name="Achstetter T."/>
            <person name="Glockner F.O."/>
            <person name="Harder J."/>
        </authorList>
    </citation>
    <scope>NUCLEOTIDE SEQUENCE [LARGE SCALE GENOMIC DNA]</scope>
    <source>
        <strain evidence="2 3">SM41</strain>
    </source>
</reference>
<accession>M5UKE8</accession>
<dbReference type="AlphaFoldDB" id="M5UKE8"/>